<proteinExistence type="predicted"/>
<comment type="caution">
    <text evidence="2">The sequence shown here is derived from an EMBL/GenBank/DDBJ whole genome shotgun (WGS) entry which is preliminary data.</text>
</comment>
<gene>
    <name evidence="2" type="ORF">L210DRAFT_623382</name>
</gene>
<dbReference type="AlphaFoldDB" id="A0AAD4C4J1"/>
<evidence type="ECO:0000313" key="2">
    <source>
        <dbReference type="EMBL" id="KAF8448847.1"/>
    </source>
</evidence>
<reference evidence="2" key="1">
    <citation type="submission" date="2019-10" db="EMBL/GenBank/DDBJ databases">
        <authorList>
            <consortium name="DOE Joint Genome Institute"/>
            <person name="Kuo A."/>
            <person name="Miyauchi S."/>
            <person name="Kiss E."/>
            <person name="Drula E."/>
            <person name="Kohler A."/>
            <person name="Sanchez-Garcia M."/>
            <person name="Andreopoulos B."/>
            <person name="Barry K.W."/>
            <person name="Bonito G."/>
            <person name="Buee M."/>
            <person name="Carver A."/>
            <person name="Chen C."/>
            <person name="Cichocki N."/>
            <person name="Clum A."/>
            <person name="Culley D."/>
            <person name="Crous P.W."/>
            <person name="Fauchery L."/>
            <person name="Girlanda M."/>
            <person name="Hayes R."/>
            <person name="Keri Z."/>
            <person name="LaButti K."/>
            <person name="Lipzen A."/>
            <person name="Lombard V."/>
            <person name="Magnuson J."/>
            <person name="Maillard F."/>
            <person name="Morin E."/>
            <person name="Murat C."/>
            <person name="Nolan M."/>
            <person name="Ohm R."/>
            <person name="Pangilinan J."/>
            <person name="Pereira M."/>
            <person name="Perotto S."/>
            <person name="Peter M."/>
            <person name="Riley R."/>
            <person name="Sitrit Y."/>
            <person name="Stielow B."/>
            <person name="Szollosi G."/>
            <person name="Zifcakova L."/>
            <person name="Stursova M."/>
            <person name="Spatafora J.W."/>
            <person name="Tedersoo L."/>
            <person name="Vaario L.-M."/>
            <person name="Yamada A."/>
            <person name="Yan M."/>
            <person name="Wang P."/>
            <person name="Xu J."/>
            <person name="Bruns T."/>
            <person name="Baldrian P."/>
            <person name="Vilgalys R."/>
            <person name="Henrissat B."/>
            <person name="Grigoriev I.V."/>
            <person name="Hibbett D."/>
            <person name="Nagy L.G."/>
            <person name="Martin F.M."/>
        </authorList>
    </citation>
    <scope>NUCLEOTIDE SEQUENCE</scope>
    <source>
        <strain evidence="2">BED1</strain>
    </source>
</reference>
<dbReference type="Proteomes" id="UP001194468">
    <property type="component" value="Unassembled WGS sequence"/>
</dbReference>
<dbReference type="EMBL" id="WHUW01000003">
    <property type="protein sequence ID" value="KAF8448847.1"/>
    <property type="molecule type" value="Genomic_DNA"/>
</dbReference>
<name>A0AAD4C4J1_BOLED</name>
<protein>
    <submittedName>
        <fullName evidence="2">Uncharacterized protein</fullName>
    </submittedName>
</protein>
<evidence type="ECO:0000256" key="1">
    <source>
        <dbReference type="SAM" id="MobiDB-lite"/>
    </source>
</evidence>
<organism evidence="2 3">
    <name type="scientific">Boletus edulis BED1</name>
    <dbReference type="NCBI Taxonomy" id="1328754"/>
    <lineage>
        <taxon>Eukaryota</taxon>
        <taxon>Fungi</taxon>
        <taxon>Dikarya</taxon>
        <taxon>Basidiomycota</taxon>
        <taxon>Agaricomycotina</taxon>
        <taxon>Agaricomycetes</taxon>
        <taxon>Agaricomycetidae</taxon>
        <taxon>Boletales</taxon>
        <taxon>Boletineae</taxon>
        <taxon>Boletaceae</taxon>
        <taxon>Boletoideae</taxon>
        <taxon>Boletus</taxon>
    </lineage>
</organism>
<keyword evidence="3" id="KW-1185">Reference proteome</keyword>
<accession>A0AAD4C4J1</accession>
<sequence>MFVSKLPDVRRPRALIEIQDSTSLHVCHWTASKLKGSSHPMSLGRRSNSKHNMPMPMSLSPRT</sequence>
<reference evidence="2" key="2">
    <citation type="journal article" date="2020" name="Nat. Commun.">
        <title>Large-scale genome sequencing of mycorrhizal fungi provides insights into the early evolution of symbiotic traits.</title>
        <authorList>
            <person name="Miyauchi S."/>
            <person name="Kiss E."/>
            <person name="Kuo A."/>
            <person name="Drula E."/>
            <person name="Kohler A."/>
            <person name="Sanchez-Garcia M."/>
            <person name="Morin E."/>
            <person name="Andreopoulos B."/>
            <person name="Barry K.W."/>
            <person name="Bonito G."/>
            <person name="Buee M."/>
            <person name="Carver A."/>
            <person name="Chen C."/>
            <person name="Cichocki N."/>
            <person name="Clum A."/>
            <person name="Culley D."/>
            <person name="Crous P.W."/>
            <person name="Fauchery L."/>
            <person name="Girlanda M."/>
            <person name="Hayes R.D."/>
            <person name="Keri Z."/>
            <person name="LaButti K."/>
            <person name="Lipzen A."/>
            <person name="Lombard V."/>
            <person name="Magnuson J."/>
            <person name="Maillard F."/>
            <person name="Murat C."/>
            <person name="Nolan M."/>
            <person name="Ohm R.A."/>
            <person name="Pangilinan J."/>
            <person name="Pereira M.F."/>
            <person name="Perotto S."/>
            <person name="Peter M."/>
            <person name="Pfister S."/>
            <person name="Riley R."/>
            <person name="Sitrit Y."/>
            <person name="Stielow J.B."/>
            <person name="Szollosi G."/>
            <person name="Zifcakova L."/>
            <person name="Stursova M."/>
            <person name="Spatafora J.W."/>
            <person name="Tedersoo L."/>
            <person name="Vaario L.M."/>
            <person name="Yamada A."/>
            <person name="Yan M."/>
            <person name="Wang P."/>
            <person name="Xu J."/>
            <person name="Bruns T."/>
            <person name="Baldrian P."/>
            <person name="Vilgalys R."/>
            <person name="Dunand C."/>
            <person name="Henrissat B."/>
            <person name="Grigoriev I.V."/>
            <person name="Hibbett D."/>
            <person name="Nagy L.G."/>
            <person name="Martin F.M."/>
        </authorList>
    </citation>
    <scope>NUCLEOTIDE SEQUENCE</scope>
    <source>
        <strain evidence="2">BED1</strain>
    </source>
</reference>
<feature type="region of interest" description="Disordered" evidence="1">
    <location>
        <begin position="35"/>
        <end position="63"/>
    </location>
</feature>
<evidence type="ECO:0000313" key="3">
    <source>
        <dbReference type="Proteomes" id="UP001194468"/>
    </source>
</evidence>